<dbReference type="GO" id="GO:0009003">
    <property type="term" value="F:signal peptidase activity"/>
    <property type="evidence" value="ECO:0007669"/>
    <property type="project" value="UniProtKB-EC"/>
</dbReference>
<keyword evidence="2 7" id="KW-0812">Transmembrane</keyword>
<dbReference type="OrthoDB" id="3178064at2"/>
<feature type="transmembrane region" description="Helical" evidence="7">
    <location>
        <begin position="12"/>
        <end position="31"/>
    </location>
</feature>
<dbReference type="GO" id="GO:0016020">
    <property type="term" value="C:membrane"/>
    <property type="evidence" value="ECO:0007669"/>
    <property type="project" value="UniProtKB-SubCell"/>
</dbReference>
<feature type="transmembrane region" description="Helical" evidence="7">
    <location>
        <begin position="132"/>
        <end position="156"/>
    </location>
</feature>
<dbReference type="PRINTS" id="PR00728">
    <property type="entry name" value="SIGNALPTASE"/>
</dbReference>
<dbReference type="InterPro" id="IPR036286">
    <property type="entry name" value="LexA/Signal_pep-like_sf"/>
</dbReference>
<dbReference type="AlphaFoldDB" id="A0A3L8P3E6"/>
<evidence type="ECO:0000256" key="3">
    <source>
        <dbReference type="ARBA" id="ARBA00022989"/>
    </source>
</evidence>
<dbReference type="InterPro" id="IPR019533">
    <property type="entry name" value="Peptidase_S26"/>
</dbReference>
<proteinExistence type="predicted"/>
<dbReference type="Proteomes" id="UP000281708">
    <property type="component" value="Unassembled WGS sequence"/>
</dbReference>
<evidence type="ECO:0000256" key="6">
    <source>
        <dbReference type="SAM" id="MobiDB-lite"/>
    </source>
</evidence>
<dbReference type="CDD" id="cd06530">
    <property type="entry name" value="S26_SPase_I"/>
    <property type="match status" value="1"/>
</dbReference>
<protein>
    <recommendedName>
        <fullName evidence="5">Signal peptidase I</fullName>
        <ecNumber evidence="5">3.4.21.89</ecNumber>
    </recommendedName>
</protein>
<accession>A0A3L8P3E6</accession>
<feature type="region of interest" description="Disordered" evidence="6">
    <location>
        <begin position="167"/>
        <end position="194"/>
    </location>
</feature>
<gene>
    <name evidence="8" type="ORF">D9V37_06755</name>
</gene>
<keyword evidence="4 7" id="KW-0472">Membrane</keyword>
<dbReference type="EMBL" id="RDBE01000006">
    <property type="protein sequence ID" value="RLV49614.1"/>
    <property type="molecule type" value="Genomic_DNA"/>
</dbReference>
<evidence type="ECO:0000256" key="4">
    <source>
        <dbReference type="ARBA" id="ARBA00023136"/>
    </source>
</evidence>
<dbReference type="SUPFAM" id="SSF51306">
    <property type="entry name" value="LexA/Signal peptidase"/>
    <property type="match status" value="1"/>
</dbReference>
<evidence type="ECO:0000313" key="8">
    <source>
        <dbReference type="EMBL" id="RLV49614.1"/>
    </source>
</evidence>
<dbReference type="InterPro" id="IPR001733">
    <property type="entry name" value="Peptidase_S26B"/>
</dbReference>
<keyword evidence="8" id="KW-0378">Hydrolase</keyword>
<dbReference type="PANTHER" id="PTHR10806">
    <property type="entry name" value="SIGNAL PEPTIDASE COMPLEX CATALYTIC SUBUNIT SEC11"/>
    <property type="match status" value="1"/>
</dbReference>
<dbReference type="Gene3D" id="2.10.109.10">
    <property type="entry name" value="Umud Fragment, subunit A"/>
    <property type="match status" value="1"/>
</dbReference>
<sequence>MVLTGSALWARRAVQVLMVFGLGFVLTYAGLGWHAGYRPYIVHTGSMTPTYRSGDLVLIKRHEAYAVGSVITFSHGEGDDDLVTHRIVKVTAAGISTKGDANATDDAWTIAPDQVRGVAVGSLPAMGYVARFLQVPAGIGALLTSVLSALLLWGLFFPAPAPVRAPRARARRPRIPRQRSRSNALEDLLRPVRS</sequence>
<name>A0A3L8P3E6_9ACTN</name>
<keyword evidence="3 7" id="KW-1133">Transmembrane helix</keyword>
<dbReference type="NCBIfam" id="TIGR02228">
    <property type="entry name" value="sigpep_I_arch"/>
    <property type="match status" value="1"/>
</dbReference>
<evidence type="ECO:0000313" key="9">
    <source>
        <dbReference type="Proteomes" id="UP000281708"/>
    </source>
</evidence>
<feature type="compositionally biased region" description="Basic residues" evidence="6">
    <location>
        <begin position="167"/>
        <end position="180"/>
    </location>
</feature>
<evidence type="ECO:0000256" key="2">
    <source>
        <dbReference type="ARBA" id="ARBA00022692"/>
    </source>
</evidence>
<dbReference type="EC" id="3.4.21.89" evidence="5"/>
<dbReference type="RefSeq" id="WP_121805379.1">
    <property type="nucleotide sequence ID" value="NZ_RDBE01000006.1"/>
</dbReference>
<dbReference type="PANTHER" id="PTHR10806:SF6">
    <property type="entry name" value="SIGNAL PEPTIDASE COMPLEX CATALYTIC SUBUNIT SEC11"/>
    <property type="match status" value="1"/>
</dbReference>
<comment type="caution">
    <text evidence="8">The sequence shown here is derived from an EMBL/GenBank/DDBJ whole genome shotgun (WGS) entry which is preliminary data.</text>
</comment>
<dbReference type="GO" id="GO:0004252">
    <property type="term" value="F:serine-type endopeptidase activity"/>
    <property type="evidence" value="ECO:0007669"/>
    <property type="project" value="UniProtKB-UniRule"/>
</dbReference>
<keyword evidence="9" id="KW-1185">Reference proteome</keyword>
<reference evidence="8 9" key="1">
    <citation type="submission" date="2018-10" db="EMBL/GenBank/DDBJ databases">
        <title>Marmoricola sp. 4Q3S-7 whole genome shotgun sequence.</title>
        <authorList>
            <person name="Li F."/>
        </authorList>
    </citation>
    <scope>NUCLEOTIDE SEQUENCE [LARGE SCALE GENOMIC DNA]</scope>
    <source>
        <strain evidence="8 9">4Q3S-7</strain>
    </source>
</reference>
<evidence type="ECO:0000256" key="5">
    <source>
        <dbReference type="NCBIfam" id="TIGR02228"/>
    </source>
</evidence>
<comment type="subcellular location">
    <subcellularLocation>
        <location evidence="1">Membrane</location>
    </subcellularLocation>
</comment>
<evidence type="ECO:0000256" key="1">
    <source>
        <dbReference type="ARBA" id="ARBA00004370"/>
    </source>
</evidence>
<dbReference type="GO" id="GO:0006465">
    <property type="term" value="P:signal peptide processing"/>
    <property type="evidence" value="ECO:0007669"/>
    <property type="project" value="UniProtKB-UniRule"/>
</dbReference>
<evidence type="ECO:0000256" key="7">
    <source>
        <dbReference type="SAM" id="Phobius"/>
    </source>
</evidence>
<organism evidence="8 9">
    <name type="scientific">Nocardioides mangrovicus</name>
    <dbReference type="NCBI Taxonomy" id="2478913"/>
    <lineage>
        <taxon>Bacteria</taxon>
        <taxon>Bacillati</taxon>
        <taxon>Actinomycetota</taxon>
        <taxon>Actinomycetes</taxon>
        <taxon>Propionibacteriales</taxon>
        <taxon>Nocardioidaceae</taxon>
        <taxon>Nocardioides</taxon>
    </lineage>
</organism>